<protein>
    <submittedName>
        <fullName evidence="1">Uncharacterized protein</fullName>
    </submittedName>
</protein>
<proteinExistence type="predicted"/>
<dbReference type="Gene3D" id="2.60.120.260">
    <property type="entry name" value="Galactose-binding domain-like"/>
    <property type="match status" value="1"/>
</dbReference>
<sequence length="169" mass="18594">MSVLYVGATPENRTIDDEFGDSATGRKPFFLPTTGGIWEGQECVGCGVQPDPLQAHQGTWNAATFRPGEGGSGLLYIDLSFTGTAIYVYFIIANTIKGGGVTTLTECNFTLDGQLEGFYRHMRDETSNMEYNVLVFNATNLSNIDHALRVSTEGVNYHVFVNFDYAMYT</sequence>
<evidence type="ECO:0000313" key="2">
    <source>
        <dbReference type="Proteomes" id="UP000807353"/>
    </source>
</evidence>
<reference evidence="1" key="1">
    <citation type="submission" date="2020-11" db="EMBL/GenBank/DDBJ databases">
        <authorList>
            <consortium name="DOE Joint Genome Institute"/>
            <person name="Ahrendt S."/>
            <person name="Riley R."/>
            <person name="Andreopoulos W."/>
            <person name="Labutti K."/>
            <person name="Pangilinan J."/>
            <person name="Ruiz-Duenas F.J."/>
            <person name="Barrasa J.M."/>
            <person name="Sanchez-Garcia M."/>
            <person name="Camarero S."/>
            <person name="Miyauchi S."/>
            <person name="Serrano A."/>
            <person name="Linde D."/>
            <person name="Babiker R."/>
            <person name="Drula E."/>
            <person name="Ayuso-Fernandez I."/>
            <person name="Pacheco R."/>
            <person name="Padilla G."/>
            <person name="Ferreira P."/>
            <person name="Barriuso J."/>
            <person name="Kellner H."/>
            <person name="Castanera R."/>
            <person name="Alfaro M."/>
            <person name="Ramirez L."/>
            <person name="Pisabarro A.G."/>
            <person name="Kuo A."/>
            <person name="Tritt A."/>
            <person name="Lipzen A."/>
            <person name="He G."/>
            <person name="Yan M."/>
            <person name="Ng V."/>
            <person name="Cullen D."/>
            <person name="Martin F."/>
            <person name="Rosso M.-N."/>
            <person name="Henrissat B."/>
            <person name="Hibbett D."/>
            <person name="Martinez A.T."/>
            <person name="Grigoriev I.V."/>
        </authorList>
    </citation>
    <scope>NUCLEOTIDE SEQUENCE</scope>
    <source>
        <strain evidence="1">CBS 247.69</strain>
    </source>
</reference>
<organism evidence="1 2">
    <name type="scientific">Collybia nuda</name>
    <dbReference type="NCBI Taxonomy" id="64659"/>
    <lineage>
        <taxon>Eukaryota</taxon>
        <taxon>Fungi</taxon>
        <taxon>Dikarya</taxon>
        <taxon>Basidiomycota</taxon>
        <taxon>Agaricomycotina</taxon>
        <taxon>Agaricomycetes</taxon>
        <taxon>Agaricomycetidae</taxon>
        <taxon>Agaricales</taxon>
        <taxon>Tricholomatineae</taxon>
        <taxon>Clitocybaceae</taxon>
        <taxon>Collybia</taxon>
    </lineage>
</organism>
<dbReference type="AlphaFoldDB" id="A0A9P5Y9A2"/>
<evidence type="ECO:0000313" key="1">
    <source>
        <dbReference type="EMBL" id="KAF9463490.1"/>
    </source>
</evidence>
<dbReference type="EMBL" id="MU150262">
    <property type="protein sequence ID" value="KAF9463490.1"/>
    <property type="molecule type" value="Genomic_DNA"/>
</dbReference>
<keyword evidence="2" id="KW-1185">Reference proteome</keyword>
<accession>A0A9P5Y9A2</accession>
<dbReference type="OrthoDB" id="2758521at2759"/>
<comment type="caution">
    <text evidence="1">The sequence shown here is derived from an EMBL/GenBank/DDBJ whole genome shotgun (WGS) entry which is preliminary data.</text>
</comment>
<gene>
    <name evidence="1" type="ORF">BDZ94DRAFT_1163917</name>
</gene>
<name>A0A9P5Y9A2_9AGAR</name>
<dbReference type="Proteomes" id="UP000807353">
    <property type="component" value="Unassembled WGS sequence"/>
</dbReference>